<feature type="domain" description="Protein kinase" evidence="11">
    <location>
        <begin position="7"/>
        <end position="265"/>
    </location>
</feature>
<sequence>MGIVGEYEILETLGTGAFSKVKLVRHLPTNVYFVAKIIQKSNQQVETDVRLEISILRRLRHRNIVQLIEILESSNNYYIILEPVLGGDVCSLVLSQEGGLAEDFVANLFFQLVAGLRACHQNGVAHRDLKPENLLLTGEKVLKISDFGLSRLHKQSNFHAEAEEYAHTLTGTLAYVAPEVLDGNYDAFKADIWSIGCILYVMLTGQFPFGPTTDACELGERIKDGRVCEMPKSVSENARELTMWLLSRDPASRPSLDEVATHAFLRQHVPAKNIMALTRSRQAKILAPDPSEFSSAIPEEKQVANS</sequence>
<evidence type="ECO:0000256" key="10">
    <source>
        <dbReference type="RuleBase" id="RU000304"/>
    </source>
</evidence>
<evidence type="ECO:0000256" key="3">
    <source>
        <dbReference type="ARBA" id="ARBA00022679"/>
    </source>
</evidence>
<gene>
    <name evidence="12" type="ORF">TEOVI_000043600</name>
</gene>
<dbReference type="VEuPathDB" id="TriTrypDB:TEOVI_000043600"/>
<comment type="catalytic activity">
    <reaction evidence="8">
        <text>L-seryl-[protein] + ATP = O-phospho-L-seryl-[protein] + ADP + H(+)</text>
        <dbReference type="Rhea" id="RHEA:17989"/>
        <dbReference type="Rhea" id="RHEA-COMP:9863"/>
        <dbReference type="Rhea" id="RHEA-COMP:11604"/>
        <dbReference type="ChEBI" id="CHEBI:15378"/>
        <dbReference type="ChEBI" id="CHEBI:29999"/>
        <dbReference type="ChEBI" id="CHEBI:30616"/>
        <dbReference type="ChEBI" id="CHEBI:83421"/>
        <dbReference type="ChEBI" id="CHEBI:456216"/>
        <dbReference type="EC" id="2.7.11.1"/>
    </reaction>
</comment>
<feature type="binding site" evidence="9">
    <location>
        <position position="36"/>
    </location>
    <ligand>
        <name>ATP</name>
        <dbReference type="ChEBI" id="CHEBI:30616"/>
    </ligand>
</feature>
<dbReference type="SUPFAM" id="SSF56112">
    <property type="entry name" value="Protein kinase-like (PK-like)"/>
    <property type="match status" value="1"/>
</dbReference>
<protein>
    <recommendedName>
        <fullName evidence="1">non-specific serine/threonine protein kinase</fullName>
        <ecNumber evidence="1">2.7.11.1</ecNumber>
    </recommendedName>
</protein>
<name>A0A1G4I676_TRYEQ</name>
<comment type="caution">
    <text evidence="12">The sequence shown here is derived from an EMBL/GenBank/DDBJ whole genome shotgun (WGS) entry which is preliminary data.</text>
</comment>
<keyword evidence="3 12" id="KW-0808">Transferase</keyword>
<evidence type="ECO:0000256" key="9">
    <source>
        <dbReference type="PROSITE-ProRule" id="PRU10141"/>
    </source>
</evidence>
<dbReference type="Gene3D" id="1.10.510.10">
    <property type="entry name" value="Transferase(Phosphotransferase) domain 1"/>
    <property type="match status" value="1"/>
</dbReference>
<evidence type="ECO:0000256" key="5">
    <source>
        <dbReference type="ARBA" id="ARBA00022777"/>
    </source>
</evidence>
<dbReference type="GO" id="GO:0005524">
    <property type="term" value="F:ATP binding"/>
    <property type="evidence" value="ECO:0007669"/>
    <property type="project" value="UniProtKB-UniRule"/>
</dbReference>
<evidence type="ECO:0000256" key="7">
    <source>
        <dbReference type="ARBA" id="ARBA00047899"/>
    </source>
</evidence>
<reference evidence="12" key="1">
    <citation type="submission" date="2016-09" db="EMBL/GenBank/DDBJ databases">
        <authorList>
            <person name="Hebert L."/>
            <person name="Moumen B."/>
        </authorList>
    </citation>
    <scope>NUCLEOTIDE SEQUENCE [LARGE SCALE GENOMIC DNA]</scope>
    <source>
        <strain evidence="12">OVI</strain>
    </source>
</reference>
<evidence type="ECO:0000313" key="12">
    <source>
        <dbReference type="EMBL" id="SCU67437.1"/>
    </source>
</evidence>
<evidence type="ECO:0000256" key="4">
    <source>
        <dbReference type="ARBA" id="ARBA00022741"/>
    </source>
</evidence>
<dbReference type="EMBL" id="CZPT02000743">
    <property type="protein sequence ID" value="SCU67437.1"/>
    <property type="molecule type" value="Genomic_DNA"/>
</dbReference>
<dbReference type="PROSITE" id="PS50011">
    <property type="entry name" value="PROTEIN_KINASE_DOM"/>
    <property type="match status" value="1"/>
</dbReference>
<evidence type="ECO:0000256" key="2">
    <source>
        <dbReference type="ARBA" id="ARBA00022527"/>
    </source>
</evidence>
<comment type="catalytic activity">
    <reaction evidence="7">
        <text>L-threonyl-[protein] + ATP = O-phospho-L-threonyl-[protein] + ADP + H(+)</text>
        <dbReference type="Rhea" id="RHEA:46608"/>
        <dbReference type="Rhea" id="RHEA-COMP:11060"/>
        <dbReference type="Rhea" id="RHEA-COMP:11605"/>
        <dbReference type="ChEBI" id="CHEBI:15378"/>
        <dbReference type="ChEBI" id="CHEBI:30013"/>
        <dbReference type="ChEBI" id="CHEBI:30616"/>
        <dbReference type="ChEBI" id="CHEBI:61977"/>
        <dbReference type="ChEBI" id="CHEBI:456216"/>
        <dbReference type="EC" id="2.7.11.1"/>
    </reaction>
</comment>
<evidence type="ECO:0000256" key="6">
    <source>
        <dbReference type="ARBA" id="ARBA00022840"/>
    </source>
</evidence>
<evidence type="ECO:0000256" key="1">
    <source>
        <dbReference type="ARBA" id="ARBA00012513"/>
    </source>
</evidence>
<dbReference type="Proteomes" id="UP000195570">
    <property type="component" value="Unassembled WGS sequence"/>
</dbReference>
<keyword evidence="2 10" id="KW-0723">Serine/threonine-protein kinase</keyword>
<keyword evidence="6 9" id="KW-0067">ATP-binding</keyword>
<comment type="similarity">
    <text evidence="10">Belongs to the protein kinase superfamily.</text>
</comment>
<dbReference type="InterPro" id="IPR000719">
    <property type="entry name" value="Prot_kinase_dom"/>
</dbReference>
<proteinExistence type="inferred from homology"/>
<dbReference type="InterPro" id="IPR008271">
    <property type="entry name" value="Ser/Thr_kinase_AS"/>
</dbReference>
<accession>A0A1G4I676</accession>
<evidence type="ECO:0000259" key="11">
    <source>
        <dbReference type="PROSITE" id="PS50011"/>
    </source>
</evidence>
<keyword evidence="13" id="KW-1185">Reference proteome</keyword>
<dbReference type="FunFam" id="1.10.510.10:FF:000969">
    <property type="entry name" value="CAMK family protein kinase"/>
    <property type="match status" value="1"/>
</dbReference>
<keyword evidence="4 9" id="KW-0547">Nucleotide-binding</keyword>
<dbReference type="InterPro" id="IPR011009">
    <property type="entry name" value="Kinase-like_dom_sf"/>
</dbReference>
<dbReference type="PROSITE" id="PS00108">
    <property type="entry name" value="PROTEIN_KINASE_ST"/>
    <property type="match status" value="1"/>
</dbReference>
<dbReference type="Pfam" id="PF00069">
    <property type="entry name" value="Pkinase"/>
    <property type="match status" value="1"/>
</dbReference>
<dbReference type="GO" id="GO:0007165">
    <property type="term" value="P:signal transduction"/>
    <property type="evidence" value="ECO:0007669"/>
    <property type="project" value="TreeGrafter"/>
</dbReference>
<keyword evidence="5 12" id="KW-0418">Kinase</keyword>
<dbReference type="GO" id="GO:0004674">
    <property type="term" value="F:protein serine/threonine kinase activity"/>
    <property type="evidence" value="ECO:0007669"/>
    <property type="project" value="UniProtKB-KW"/>
</dbReference>
<dbReference type="InterPro" id="IPR017441">
    <property type="entry name" value="Protein_kinase_ATP_BS"/>
</dbReference>
<dbReference type="RefSeq" id="XP_067078754.1">
    <property type="nucleotide sequence ID" value="XM_067222653.1"/>
</dbReference>
<dbReference type="GeneID" id="92374376"/>
<dbReference type="PANTHER" id="PTHR43895">
    <property type="entry name" value="CALCIUM/CALMODULIN-DEPENDENT PROTEIN KINASE KINASE-RELATED"/>
    <property type="match status" value="1"/>
</dbReference>
<dbReference type="PANTHER" id="PTHR43895:SF32">
    <property type="entry name" value="SERINE_THREONINE-PROTEIN KINASE CHK1"/>
    <property type="match status" value="1"/>
</dbReference>
<organism evidence="12 13">
    <name type="scientific">Trypanosoma equiperdum</name>
    <dbReference type="NCBI Taxonomy" id="5694"/>
    <lineage>
        <taxon>Eukaryota</taxon>
        <taxon>Discoba</taxon>
        <taxon>Euglenozoa</taxon>
        <taxon>Kinetoplastea</taxon>
        <taxon>Metakinetoplastina</taxon>
        <taxon>Trypanosomatida</taxon>
        <taxon>Trypanosomatidae</taxon>
        <taxon>Trypanosoma</taxon>
    </lineage>
</organism>
<dbReference type="EC" id="2.7.11.1" evidence="1"/>
<evidence type="ECO:0000313" key="13">
    <source>
        <dbReference type="Proteomes" id="UP000195570"/>
    </source>
</evidence>
<evidence type="ECO:0000256" key="8">
    <source>
        <dbReference type="ARBA" id="ARBA00048679"/>
    </source>
</evidence>
<dbReference type="GO" id="GO:0106310">
    <property type="term" value="F:protein serine kinase activity"/>
    <property type="evidence" value="ECO:0007669"/>
    <property type="project" value="RHEA"/>
</dbReference>
<dbReference type="AlphaFoldDB" id="A0A1G4I676"/>
<dbReference type="SMART" id="SM00220">
    <property type="entry name" value="S_TKc"/>
    <property type="match status" value="1"/>
</dbReference>
<dbReference type="PROSITE" id="PS00107">
    <property type="entry name" value="PROTEIN_KINASE_ATP"/>
    <property type="match status" value="1"/>
</dbReference>
<dbReference type="FunFam" id="3.30.200.20:FF:000042">
    <property type="entry name" value="Aurora kinase A"/>
    <property type="match status" value="1"/>
</dbReference>